<feature type="signal peptide" evidence="1">
    <location>
        <begin position="1"/>
        <end position="24"/>
    </location>
</feature>
<protein>
    <recommendedName>
        <fullName evidence="4">Lipocalin-like domain-containing protein</fullName>
    </recommendedName>
</protein>
<dbReference type="EMBL" id="JBHUOK010000008">
    <property type="protein sequence ID" value="MFD2788903.1"/>
    <property type="molecule type" value="Genomic_DNA"/>
</dbReference>
<evidence type="ECO:0000313" key="2">
    <source>
        <dbReference type="EMBL" id="MFD2788903.1"/>
    </source>
</evidence>
<comment type="caution">
    <text evidence="2">The sequence shown here is derived from an EMBL/GenBank/DDBJ whole genome shotgun (WGS) entry which is preliminary data.</text>
</comment>
<organism evidence="2 3">
    <name type="scientific">Arenibacter antarcticus</name>
    <dbReference type="NCBI Taxonomy" id="2040469"/>
    <lineage>
        <taxon>Bacteria</taxon>
        <taxon>Pseudomonadati</taxon>
        <taxon>Bacteroidota</taxon>
        <taxon>Flavobacteriia</taxon>
        <taxon>Flavobacteriales</taxon>
        <taxon>Flavobacteriaceae</taxon>
        <taxon>Arenibacter</taxon>
    </lineage>
</organism>
<feature type="chain" id="PRO_5046283078" description="Lipocalin-like domain-containing protein" evidence="1">
    <location>
        <begin position="25"/>
        <end position="142"/>
    </location>
</feature>
<dbReference type="Proteomes" id="UP001597532">
    <property type="component" value="Unassembled WGS sequence"/>
</dbReference>
<reference evidence="3" key="1">
    <citation type="journal article" date="2019" name="Int. J. Syst. Evol. Microbiol.">
        <title>The Global Catalogue of Microorganisms (GCM) 10K type strain sequencing project: providing services to taxonomists for standard genome sequencing and annotation.</title>
        <authorList>
            <consortium name="The Broad Institute Genomics Platform"/>
            <consortium name="The Broad Institute Genome Sequencing Center for Infectious Disease"/>
            <person name="Wu L."/>
            <person name="Ma J."/>
        </authorList>
    </citation>
    <scope>NUCLEOTIDE SEQUENCE [LARGE SCALE GENOMIC DNA]</scope>
    <source>
        <strain evidence="3">KCTC 52924</strain>
    </source>
</reference>
<keyword evidence="1" id="KW-0732">Signal</keyword>
<evidence type="ECO:0000313" key="3">
    <source>
        <dbReference type="Proteomes" id="UP001597532"/>
    </source>
</evidence>
<proteinExistence type="predicted"/>
<gene>
    <name evidence="2" type="ORF">ACFS1K_03930</name>
</gene>
<keyword evidence="3" id="KW-1185">Reference proteome</keyword>
<sequence length="142" mass="15834">MMKKFGQLFFAVTFFMLTSVSLMATNKTNPVPHYLDSPEVEAIAPNTFVGTWEYTVADVPYEYSKGLLIITKENKEYVVKVKLQYDTKQATEVSVNKNKMNFSVMVEGEKVMVALEVKDNSIAGKANSSQGQMSLAGKRSKS</sequence>
<name>A0ABW5VF95_9FLAO</name>
<accession>A0ABW5VF95</accession>
<evidence type="ECO:0008006" key="4">
    <source>
        <dbReference type="Google" id="ProtNLM"/>
    </source>
</evidence>
<evidence type="ECO:0000256" key="1">
    <source>
        <dbReference type="SAM" id="SignalP"/>
    </source>
</evidence>
<dbReference type="RefSeq" id="WP_251809196.1">
    <property type="nucleotide sequence ID" value="NZ_CP166679.1"/>
</dbReference>